<protein>
    <submittedName>
        <fullName evidence="1">Uncharacterized protein</fullName>
    </submittedName>
</protein>
<organism evidence="1">
    <name type="scientific">Arundo donax</name>
    <name type="common">Giant reed</name>
    <name type="synonym">Donax arundinaceus</name>
    <dbReference type="NCBI Taxonomy" id="35708"/>
    <lineage>
        <taxon>Eukaryota</taxon>
        <taxon>Viridiplantae</taxon>
        <taxon>Streptophyta</taxon>
        <taxon>Embryophyta</taxon>
        <taxon>Tracheophyta</taxon>
        <taxon>Spermatophyta</taxon>
        <taxon>Magnoliopsida</taxon>
        <taxon>Liliopsida</taxon>
        <taxon>Poales</taxon>
        <taxon>Poaceae</taxon>
        <taxon>PACMAD clade</taxon>
        <taxon>Arundinoideae</taxon>
        <taxon>Arundineae</taxon>
        <taxon>Arundo</taxon>
    </lineage>
</organism>
<dbReference type="EMBL" id="GBRH01208243">
    <property type="protein sequence ID" value="JAD89652.1"/>
    <property type="molecule type" value="Transcribed_RNA"/>
</dbReference>
<reference evidence="1" key="1">
    <citation type="submission" date="2014-09" db="EMBL/GenBank/DDBJ databases">
        <authorList>
            <person name="Magalhaes I.L.F."/>
            <person name="Oliveira U."/>
            <person name="Santos F.R."/>
            <person name="Vidigal T.H.D.A."/>
            <person name="Brescovit A.D."/>
            <person name="Santos A.J."/>
        </authorList>
    </citation>
    <scope>NUCLEOTIDE SEQUENCE</scope>
    <source>
        <tissue evidence="1">Shoot tissue taken approximately 20 cm above the soil surface</tissue>
    </source>
</reference>
<sequence>MSLHISFHTTSLRCWIGGSVTDESIKSANNTTINRKRCTPNNHLVTVFNSFERTRATTKNNRN</sequence>
<reference evidence="1" key="2">
    <citation type="journal article" date="2015" name="Data Brief">
        <title>Shoot transcriptome of the giant reed, Arundo donax.</title>
        <authorList>
            <person name="Barrero R.A."/>
            <person name="Guerrero F.D."/>
            <person name="Moolhuijzen P."/>
            <person name="Goolsby J.A."/>
            <person name="Tidwell J."/>
            <person name="Bellgard S.E."/>
            <person name="Bellgard M.I."/>
        </authorList>
    </citation>
    <scope>NUCLEOTIDE SEQUENCE</scope>
    <source>
        <tissue evidence="1">Shoot tissue taken approximately 20 cm above the soil surface</tissue>
    </source>
</reference>
<proteinExistence type="predicted"/>
<name>A0A0A9E103_ARUDO</name>
<evidence type="ECO:0000313" key="1">
    <source>
        <dbReference type="EMBL" id="JAD89652.1"/>
    </source>
</evidence>
<dbReference type="AlphaFoldDB" id="A0A0A9E103"/>
<accession>A0A0A9E103</accession>